<keyword evidence="2" id="KW-1185">Reference proteome</keyword>
<gene>
    <name evidence="1" type="ORF">EVAR_65043_1</name>
</gene>
<sequence length="244" mass="27708">MFYGISLWDDIAGRMVVSFHKMKVFRGWRNLEQGPASRVRGKILFFVYNHVLGSLSEGVVSYNSSMKQKIPITELRAFVCTTTSFANGGEIRYLCRVLIQKVRPGGAVPGEASHDCSRIKTSSRHNFRVEPSKLEVSPLDLWIKMLFVTCSGRHDAGFRSPNSTWWMQVKCDVKTVVSRASADPLQMTQSWTTPASRPMIRKTERLVSFVYALYDFIKRPPSLKCTVCGCLWFIDDYLESNNGS</sequence>
<comment type="caution">
    <text evidence="1">The sequence shown here is derived from an EMBL/GenBank/DDBJ whole genome shotgun (WGS) entry which is preliminary data.</text>
</comment>
<name>A0A4C1ZRU1_EUMVA</name>
<dbReference type="EMBL" id="BGZK01002000">
    <property type="protein sequence ID" value="GBP89397.1"/>
    <property type="molecule type" value="Genomic_DNA"/>
</dbReference>
<organism evidence="1 2">
    <name type="scientific">Eumeta variegata</name>
    <name type="common">Bagworm moth</name>
    <name type="synonym">Eumeta japonica</name>
    <dbReference type="NCBI Taxonomy" id="151549"/>
    <lineage>
        <taxon>Eukaryota</taxon>
        <taxon>Metazoa</taxon>
        <taxon>Ecdysozoa</taxon>
        <taxon>Arthropoda</taxon>
        <taxon>Hexapoda</taxon>
        <taxon>Insecta</taxon>
        <taxon>Pterygota</taxon>
        <taxon>Neoptera</taxon>
        <taxon>Endopterygota</taxon>
        <taxon>Lepidoptera</taxon>
        <taxon>Glossata</taxon>
        <taxon>Ditrysia</taxon>
        <taxon>Tineoidea</taxon>
        <taxon>Psychidae</taxon>
        <taxon>Oiketicinae</taxon>
        <taxon>Eumeta</taxon>
    </lineage>
</organism>
<proteinExistence type="predicted"/>
<reference evidence="1 2" key="1">
    <citation type="journal article" date="2019" name="Commun. Biol.">
        <title>The bagworm genome reveals a unique fibroin gene that provides high tensile strength.</title>
        <authorList>
            <person name="Kono N."/>
            <person name="Nakamura H."/>
            <person name="Ohtoshi R."/>
            <person name="Tomita M."/>
            <person name="Numata K."/>
            <person name="Arakawa K."/>
        </authorList>
    </citation>
    <scope>NUCLEOTIDE SEQUENCE [LARGE SCALE GENOMIC DNA]</scope>
</reference>
<evidence type="ECO:0000313" key="2">
    <source>
        <dbReference type="Proteomes" id="UP000299102"/>
    </source>
</evidence>
<evidence type="ECO:0000313" key="1">
    <source>
        <dbReference type="EMBL" id="GBP89397.1"/>
    </source>
</evidence>
<dbReference type="AlphaFoldDB" id="A0A4C1ZRU1"/>
<protein>
    <submittedName>
        <fullName evidence="1">Uncharacterized protein</fullName>
    </submittedName>
</protein>
<dbReference type="Proteomes" id="UP000299102">
    <property type="component" value="Unassembled WGS sequence"/>
</dbReference>
<accession>A0A4C1ZRU1</accession>